<accession>A0ABT5ZWC8</accession>
<evidence type="ECO:0000313" key="3">
    <source>
        <dbReference type="Proteomes" id="UP001216579"/>
    </source>
</evidence>
<keyword evidence="1" id="KW-1133">Transmembrane helix</keyword>
<dbReference type="Proteomes" id="UP001216579">
    <property type="component" value="Unassembled WGS sequence"/>
</dbReference>
<reference evidence="2 3" key="1">
    <citation type="submission" date="2023-03" db="EMBL/GenBank/DDBJ databases">
        <title>Draft genome sequence of Streptomyces sp. RB6PN23 isolated from peat swamp forest in Thailand.</title>
        <authorList>
            <person name="Klaysubun C."/>
            <person name="Duangmal K."/>
        </authorList>
    </citation>
    <scope>NUCLEOTIDE SEQUENCE [LARGE SCALE GENOMIC DNA]</scope>
    <source>
        <strain evidence="2 3">RB6PN23</strain>
    </source>
</reference>
<evidence type="ECO:0000313" key="2">
    <source>
        <dbReference type="EMBL" id="MDF3294134.1"/>
    </source>
</evidence>
<protein>
    <recommendedName>
        <fullName evidence="4">DoxX family membrane protein</fullName>
    </recommendedName>
</protein>
<dbReference type="RefSeq" id="WP_276096944.1">
    <property type="nucleotide sequence ID" value="NZ_JARJBC010000036.1"/>
</dbReference>
<evidence type="ECO:0000256" key="1">
    <source>
        <dbReference type="SAM" id="Phobius"/>
    </source>
</evidence>
<sequence>MATTANPDHVPTRHTASPSLAALRRLHAAAAVRIGFGLVWAIDASFKWLPAFIHGKTLNDELGKAAAIHTPVIHQWIQLWHDAGTADPRAFAVGTALVESCIALGMIFGVFTNLVFIGSAVFSFGIWSAAEGFHLPWTKPGITDLGPSVAYIFASLALFTAFAGATWSLDTRLRPALGRLAWLASPTAAEVAVRRSPGTARTT</sequence>
<proteinExistence type="predicted"/>
<feature type="transmembrane region" description="Helical" evidence="1">
    <location>
        <begin position="101"/>
        <end position="129"/>
    </location>
</feature>
<dbReference type="EMBL" id="JARJBC010000036">
    <property type="protein sequence ID" value="MDF3294134.1"/>
    <property type="molecule type" value="Genomic_DNA"/>
</dbReference>
<name>A0ABT5ZWC8_9ACTN</name>
<feature type="transmembrane region" description="Helical" evidence="1">
    <location>
        <begin position="149"/>
        <end position="169"/>
    </location>
</feature>
<keyword evidence="1" id="KW-0812">Transmembrane</keyword>
<evidence type="ECO:0008006" key="4">
    <source>
        <dbReference type="Google" id="ProtNLM"/>
    </source>
</evidence>
<keyword evidence="1" id="KW-0472">Membrane</keyword>
<gene>
    <name evidence="2" type="ORF">P3G67_33995</name>
</gene>
<organism evidence="2 3">
    <name type="scientific">Streptomyces silvisoli</name>
    <dbReference type="NCBI Taxonomy" id="3034235"/>
    <lineage>
        <taxon>Bacteria</taxon>
        <taxon>Bacillati</taxon>
        <taxon>Actinomycetota</taxon>
        <taxon>Actinomycetes</taxon>
        <taxon>Kitasatosporales</taxon>
        <taxon>Streptomycetaceae</taxon>
        <taxon>Streptomyces</taxon>
    </lineage>
</organism>
<keyword evidence="3" id="KW-1185">Reference proteome</keyword>
<comment type="caution">
    <text evidence="2">The sequence shown here is derived from an EMBL/GenBank/DDBJ whole genome shotgun (WGS) entry which is preliminary data.</text>
</comment>